<dbReference type="GO" id="GO:0008483">
    <property type="term" value="F:transaminase activity"/>
    <property type="evidence" value="ECO:0007669"/>
    <property type="project" value="UniProtKB-KW"/>
</dbReference>
<dbReference type="PROSITE" id="PS00600">
    <property type="entry name" value="AA_TRANSFER_CLASS_3"/>
    <property type="match status" value="1"/>
</dbReference>
<dbReference type="Pfam" id="PF00202">
    <property type="entry name" value="Aminotran_3"/>
    <property type="match status" value="1"/>
</dbReference>
<dbReference type="Proteomes" id="UP001238540">
    <property type="component" value="Unassembled WGS sequence"/>
</dbReference>
<comment type="caution">
    <text evidence="5">The sequence shown here is derived from an EMBL/GenBank/DDBJ whole genome shotgun (WGS) entry which is preliminary data.</text>
</comment>
<evidence type="ECO:0000256" key="3">
    <source>
        <dbReference type="ARBA" id="ARBA00022898"/>
    </source>
</evidence>
<dbReference type="InterPro" id="IPR049704">
    <property type="entry name" value="Aminotrans_3_PPA_site"/>
</dbReference>
<keyword evidence="5" id="KW-0808">Transferase</keyword>
<sequence>MSYVFHRHCHRHLPVISHGKGVYLYDSTGKAYLDACGGAAVSNLGHSHPLVKQAITNQMEQIPFAHTGFFTNQACEQLASQLCALMPAQFNHAYFVSGGSEAIESALKMARQYFVERGQSNKTLFIGRQQSYHGNTLGALAVGGNEWRRAPFLPLLTTSHHIEPCYAYRYQGEQESEQDYSLRCANQLERKILQLGAENVMAFVAEPIVGATAGAVPATQGYFKRIREICDRYDVLLILDEVMCGVGRSGTMFAFEQEHIDPDLVCIAKGLGAGYQPIGATLSSDRIYDTIANGSGFFQHGHTFMAHPMACAAALATLEAITQDHLLNAVNTQGRQLKNLLLSELGDFPFTGDIRGKGLFLGLELVKDKTDKSPLNIETKAHLAIKHQAMENGLMCYPMPGTIDGQNGHHILLAPPFIIENHHLEELVSKLKTTLLEVSKSWG</sequence>
<dbReference type="NCBIfam" id="NF005685">
    <property type="entry name" value="PRK07483.1"/>
    <property type="match status" value="1"/>
</dbReference>
<evidence type="ECO:0000256" key="4">
    <source>
        <dbReference type="RuleBase" id="RU003560"/>
    </source>
</evidence>
<dbReference type="PIRSF" id="PIRSF000521">
    <property type="entry name" value="Transaminase_4ab_Lys_Orn"/>
    <property type="match status" value="1"/>
</dbReference>
<dbReference type="Gene3D" id="3.40.640.10">
    <property type="entry name" value="Type I PLP-dependent aspartate aminotransferase-like (Major domain)"/>
    <property type="match status" value="1"/>
</dbReference>
<gene>
    <name evidence="5" type="ORF">QWZ16_21115</name>
</gene>
<dbReference type="InterPro" id="IPR015424">
    <property type="entry name" value="PyrdxlP-dep_Trfase"/>
</dbReference>
<dbReference type="InterPro" id="IPR015421">
    <property type="entry name" value="PyrdxlP-dep_Trfase_major"/>
</dbReference>
<evidence type="ECO:0000256" key="1">
    <source>
        <dbReference type="ARBA" id="ARBA00001933"/>
    </source>
</evidence>
<dbReference type="Gene3D" id="3.90.1150.10">
    <property type="entry name" value="Aspartate Aminotransferase, domain 1"/>
    <property type="match status" value="1"/>
</dbReference>
<proteinExistence type="inferred from homology"/>
<dbReference type="PANTHER" id="PTHR43094">
    <property type="entry name" value="AMINOTRANSFERASE"/>
    <property type="match status" value="1"/>
</dbReference>
<evidence type="ECO:0000313" key="6">
    <source>
        <dbReference type="Proteomes" id="UP001238540"/>
    </source>
</evidence>
<organism evidence="5 6">
    <name type="scientific">Vibrio ostreicida</name>
    <dbReference type="NCBI Taxonomy" id="526588"/>
    <lineage>
        <taxon>Bacteria</taxon>
        <taxon>Pseudomonadati</taxon>
        <taxon>Pseudomonadota</taxon>
        <taxon>Gammaproteobacteria</taxon>
        <taxon>Vibrionales</taxon>
        <taxon>Vibrionaceae</taxon>
        <taxon>Vibrio</taxon>
    </lineage>
</organism>
<keyword evidence="3 4" id="KW-0663">Pyridoxal phosphate</keyword>
<dbReference type="InterPro" id="IPR015422">
    <property type="entry name" value="PyrdxlP-dep_Trfase_small"/>
</dbReference>
<dbReference type="RefSeq" id="WP_170882575.1">
    <property type="nucleotide sequence ID" value="NZ_JABEYA020000004.1"/>
</dbReference>
<comment type="similarity">
    <text evidence="2 4">Belongs to the class-III pyridoxal-phosphate-dependent aminotransferase family.</text>
</comment>
<dbReference type="EMBL" id="JAUFQC010000027">
    <property type="protein sequence ID" value="MDN3612097.1"/>
    <property type="molecule type" value="Genomic_DNA"/>
</dbReference>
<keyword evidence="5" id="KW-0032">Aminotransferase</keyword>
<dbReference type="SUPFAM" id="SSF53383">
    <property type="entry name" value="PLP-dependent transferases"/>
    <property type="match status" value="1"/>
</dbReference>
<reference evidence="6" key="1">
    <citation type="journal article" date="2019" name="Int. J. Syst. Evol. Microbiol.">
        <title>The Global Catalogue of Microorganisms (GCM) 10K type strain sequencing project: providing services to taxonomists for standard genome sequencing and annotation.</title>
        <authorList>
            <consortium name="The Broad Institute Genomics Platform"/>
            <consortium name="The Broad Institute Genome Sequencing Center for Infectious Disease"/>
            <person name="Wu L."/>
            <person name="Ma J."/>
        </authorList>
    </citation>
    <scope>NUCLEOTIDE SEQUENCE [LARGE SCALE GENOMIC DNA]</scope>
    <source>
        <strain evidence="6">CECT 7398</strain>
    </source>
</reference>
<name>A0ABT8C182_9VIBR</name>
<accession>A0ABT8C182</accession>
<dbReference type="PANTHER" id="PTHR43094:SF1">
    <property type="entry name" value="AMINOTRANSFERASE CLASS-III"/>
    <property type="match status" value="1"/>
</dbReference>
<evidence type="ECO:0000256" key="2">
    <source>
        <dbReference type="ARBA" id="ARBA00008954"/>
    </source>
</evidence>
<dbReference type="InterPro" id="IPR005814">
    <property type="entry name" value="Aminotrans_3"/>
</dbReference>
<comment type="cofactor">
    <cofactor evidence="1">
        <name>pyridoxal 5'-phosphate</name>
        <dbReference type="ChEBI" id="CHEBI:597326"/>
    </cofactor>
</comment>
<dbReference type="CDD" id="cd00610">
    <property type="entry name" value="OAT_like"/>
    <property type="match status" value="1"/>
</dbReference>
<evidence type="ECO:0000313" key="5">
    <source>
        <dbReference type="EMBL" id="MDN3612097.1"/>
    </source>
</evidence>
<protein>
    <submittedName>
        <fullName evidence="5">Aspartate aminotransferase family protein</fullName>
    </submittedName>
</protein>
<keyword evidence="6" id="KW-1185">Reference proteome</keyword>